<proteinExistence type="predicted"/>
<accession>A0A1B9FYA4</accession>
<name>A0A1B9FYA4_9TREE</name>
<dbReference type="SMART" id="SM00981">
    <property type="entry name" value="THUMP"/>
    <property type="match status" value="1"/>
</dbReference>
<dbReference type="GeneID" id="30211127"/>
<feature type="region of interest" description="Disordered" evidence="2">
    <location>
        <begin position="1"/>
        <end position="73"/>
    </location>
</feature>
<keyword evidence="1" id="KW-0694">RNA-binding</keyword>
<dbReference type="SUPFAM" id="SSF143437">
    <property type="entry name" value="THUMP domain-like"/>
    <property type="match status" value="1"/>
</dbReference>
<evidence type="ECO:0000259" key="3">
    <source>
        <dbReference type="PROSITE" id="PS51165"/>
    </source>
</evidence>
<dbReference type="PANTHER" id="PTHR13452">
    <property type="entry name" value="THUMP DOMAIN CONTAINING PROTEIN 1-RELATED"/>
    <property type="match status" value="1"/>
</dbReference>
<dbReference type="Gene3D" id="3.30.2300.10">
    <property type="entry name" value="THUMP superfamily"/>
    <property type="match status" value="1"/>
</dbReference>
<dbReference type="GO" id="GO:0003723">
    <property type="term" value="F:RNA binding"/>
    <property type="evidence" value="ECO:0007669"/>
    <property type="project" value="UniProtKB-UniRule"/>
</dbReference>
<feature type="region of interest" description="Disordered" evidence="2">
    <location>
        <begin position="305"/>
        <end position="412"/>
    </location>
</feature>
<feature type="compositionally biased region" description="Basic and acidic residues" evidence="2">
    <location>
        <begin position="395"/>
        <end position="412"/>
    </location>
</feature>
<dbReference type="Proteomes" id="UP000092730">
    <property type="component" value="Chromosome 6"/>
</dbReference>
<evidence type="ECO:0000313" key="6">
    <source>
        <dbReference type="Proteomes" id="UP000092730"/>
    </source>
</evidence>
<reference evidence="5" key="4">
    <citation type="submission" date="2024-02" db="EMBL/GenBank/DDBJ databases">
        <title>Comparative genomics of Cryptococcus and Kwoniella reveals pathogenesis evolution and contrasting modes of karyotype evolution via chromosome fusion or intercentromeric recombination.</title>
        <authorList>
            <person name="Coelho M.A."/>
            <person name="David-Palma M."/>
            <person name="Shea T."/>
            <person name="Bowers K."/>
            <person name="McGinley-Smith S."/>
            <person name="Mohammad A.W."/>
            <person name="Gnirke A."/>
            <person name="Yurkov A.M."/>
            <person name="Nowrousian M."/>
            <person name="Sun S."/>
            <person name="Cuomo C.A."/>
            <person name="Heitman J."/>
        </authorList>
    </citation>
    <scope>NUCLEOTIDE SEQUENCE</scope>
    <source>
        <strain evidence="5">CBS 10118</strain>
    </source>
</reference>
<evidence type="ECO:0000256" key="1">
    <source>
        <dbReference type="PROSITE-ProRule" id="PRU00529"/>
    </source>
</evidence>
<dbReference type="KEGG" id="kbi:30211127"/>
<feature type="domain" description="THUMP" evidence="3">
    <location>
        <begin position="176"/>
        <end position="287"/>
    </location>
</feature>
<organism evidence="4">
    <name type="scientific">Kwoniella bestiolae CBS 10118</name>
    <dbReference type="NCBI Taxonomy" id="1296100"/>
    <lineage>
        <taxon>Eukaryota</taxon>
        <taxon>Fungi</taxon>
        <taxon>Dikarya</taxon>
        <taxon>Basidiomycota</taxon>
        <taxon>Agaricomycotina</taxon>
        <taxon>Tremellomycetes</taxon>
        <taxon>Tremellales</taxon>
        <taxon>Cryptococcaceae</taxon>
        <taxon>Kwoniella</taxon>
    </lineage>
</organism>
<dbReference type="STRING" id="1296100.A0A1B9FYA4"/>
<evidence type="ECO:0000256" key="2">
    <source>
        <dbReference type="SAM" id="MobiDB-lite"/>
    </source>
</evidence>
<dbReference type="RefSeq" id="XP_019044814.1">
    <property type="nucleotide sequence ID" value="XM_019193337.1"/>
</dbReference>
<dbReference type="OrthoDB" id="367221at2759"/>
<dbReference type="CDD" id="cd11717">
    <property type="entry name" value="THUMP_THUMPD1_like"/>
    <property type="match status" value="1"/>
</dbReference>
<reference evidence="4" key="3">
    <citation type="submission" date="2014-01" db="EMBL/GenBank/DDBJ databases">
        <title>Evolution of pathogenesis and genome organization in the Tremellales.</title>
        <authorList>
            <person name="Cuomo C."/>
            <person name="Litvintseva A."/>
            <person name="Heitman J."/>
            <person name="Chen Y."/>
            <person name="Sun S."/>
            <person name="Springer D."/>
            <person name="Dromer F."/>
            <person name="Young S."/>
            <person name="Zeng Q."/>
            <person name="Chapman S."/>
            <person name="Gujja S."/>
            <person name="Saif S."/>
            <person name="Birren B."/>
        </authorList>
    </citation>
    <scope>NUCLEOTIDE SEQUENCE</scope>
    <source>
        <strain evidence="4">CBS 10118</strain>
    </source>
</reference>
<gene>
    <name evidence="4" type="ORF">I302_06728</name>
    <name evidence="5" type="ORF">I302_107531</name>
</gene>
<dbReference type="Pfam" id="PF02926">
    <property type="entry name" value="THUMP"/>
    <property type="match status" value="1"/>
</dbReference>
<dbReference type="FunFam" id="3.30.2300.10:FF:000001">
    <property type="entry name" value="THUMP domain-containing protein 1"/>
    <property type="match status" value="1"/>
</dbReference>
<reference evidence="4" key="1">
    <citation type="submission" date="2013-07" db="EMBL/GenBank/DDBJ databases">
        <title>The Genome Sequence of Cryptococcus bestiolae CBS10118.</title>
        <authorList>
            <consortium name="The Broad Institute Genome Sequencing Platform"/>
            <person name="Cuomo C."/>
            <person name="Litvintseva A."/>
            <person name="Chen Y."/>
            <person name="Heitman J."/>
            <person name="Sun S."/>
            <person name="Springer D."/>
            <person name="Dromer F."/>
            <person name="Young S.K."/>
            <person name="Zeng Q."/>
            <person name="Gargeya S."/>
            <person name="Fitzgerald M."/>
            <person name="Abouelleil A."/>
            <person name="Alvarado L."/>
            <person name="Berlin A.M."/>
            <person name="Chapman S.B."/>
            <person name="Dewar J."/>
            <person name="Goldberg J."/>
            <person name="Griggs A."/>
            <person name="Gujja S."/>
            <person name="Hansen M."/>
            <person name="Howarth C."/>
            <person name="Imamovic A."/>
            <person name="Larimer J."/>
            <person name="McCowan C."/>
            <person name="Murphy C."/>
            <person name="Pearson M."/>
            <person name="Priest M."/>
            <person name="Roberts A."/>
            <person name="Saif S."/>
            <person name="Shea T."/>
            <person name="Sykes S."/>
            <person name="Wortman J."/>
            <person name="Nusbaum C."/>
            <person name="Birren B."/>
        </authorList>
    </citation>
    <scope>NUCLEOTIDE SEQUENCE [LARGE SCALE GENOMIC DNA]</scope>
    <source>
        <strain evidence="4">CBS 10118</strain>
    </source>
</reference>
<evidence type="ECO:0000313" key="4">
    <source>
        <dbReference type="EMBL" id="OCF23744.1"/>
    </source>
</evidence>
<protein>
    <recommendedName>
        <fullName evidence="3">THUMP domain-containing protein</fullName>
    </recommendedName>
</protein>
<dbReference type="EMBL" id="KI894023">
    <property type="protein sequence ID" value="OCF23744.1"/>
    <property type="molecule type" value="Genomic_DNA"/>
</dbReference>
<dbReference type="InterPro" id="IPR040183">
    <property type="entry name" value="THUMPD1-like"/>
</dbReference>
<reference evidence="5" key="2">
    <citation type="submission" date="2013-07" db="EMBL/GenBank/DDBJ databases">
        <authorList>
            <consortium name="The Broad Institute Genome Sequencing Platform"/>
            <person name="Cuomo C."/>
            <person name="Litvintseva A."/>
            <person name="Chen Y."/>
            <person name="Heitman J."/>
            <person name="Sun S."/>
            <person name="Springer D."/>
            <person name="Dromer F."/>
            <person name="Young S.K."/>
            <person name="Zeng Q."/>
            <person name="Gargeya S."/>
            <person name="Fitzgerald M."/>
            <person name="Abouelleil A."/>
            <person name="Alvarado L."/>
            <person name="Berlin A.M."/>
            <person name="Chapman S.B."/>
            <person name="Dewar J."/>
            <person name="Goldberg J."/>
            <person name="Griggs A."/>
            <person name="Gujja S."/>
            <person name="Hansen M."/>
            <person name="Howarth C."/>
            <person name="Imamovic A."/>
            <person name="Larimer J."/>
            <person name="McCowan C."/>
            <person name="Murphy C."/>
            <person name="Pearson M."/>
            <person name="Priest M."/>
            <person name="Roberts A."/>
            <person name="Saif S."/>
            <person name="Shea T."/>
            <person name="Sykes S."/>
            <person name="Wortman J."/>
            <person name="Nusbaum C."/>
            <person name="Birren B."/>
        </authorList>
    </citation>
    <scope>NUCLEOTIDE SEQUENCE</scope>
    <source>
        <strain evidence="5">CBS 10118</strain>
    </source>
</reference>
<dbReference type="PANTHER" id="PTHR13452:SF10">
    <property type="entry name" value="THUMP DOMAIN-CONTAINING PROTEIN 1"/>
    <property type="match status" value="1"/>
</dbReference>
<dbReference type="InterPro" id="IPR004114">
    <property type="entry name" value="THUMP_dom"/>
</dbReference>
<dbReference type="AlphaFoldDB" id="A0A1B9FYA4"/>
<feature type="compositionally biased region" description="Polar residues" evidence="2">
    <location>
        <begin position="314"/>
        <end position="335"/>
    </location>
</feature>
<dbReference type="EMBL" id="CP144546">
    <property type="protein sequence ID" value="WVW85493.1"/>
    <property type="molecule type" value="Genomic_DNA"/>
</dbReference>
<sequence length="412" mass="45679">MSARPGPSTGDKRKAGGGSAQRNKFYKFQGQKRGGGGGGRGRGGFDRPRPPRENEDGTPKLNPLGKYRTNPMPEMLTSPGICVTTILNKERSAEAELIEYLERIADELYPETIDSGIKQEEDDELDFEAQLKKDLESMDQSKKSTRFHLCSHDVICVIYINVLPPLSPDRLVRHIMEQAESSARTQLKWCKRIIPITGVSGATLKQLSDMAAGVVAEGFKTDDDRPLKFGIETNTRQSDRLDRMDMIHTVAGEITKLEKGHKVDLKKPDKTVLVELYKNSVGMGIVEDYERFKRYNPGSIASAASQAKSKSAQPELNRSTNSIVPTDEQSSGSSKTPKHVYRERRAEAIAGQSVPPNEEQEQEKEEGQVEPSQPEISAESGEILENPQGDIGGEWEERVVDGKAERVRKDGQ</sequence>
<feature type="compositionally biased region" description="Gly residues" evidence="2">
    <location>
        <begin position="32"/>
        <end position="42"/>
    </location>
</feature>
<dbReference type="VEuPathDB" id="FungiDB:I302_06728"/>
<dbReference type="GO" id="GO:0006400">
    <property type="term" value="P:tRNA modification"/>
    <property type="evidence" value="ECO:0007669"/>
    <property type="project" value="InterPro"/>
</dbReference>
<dbReference type="PROSITE" id="PS51165">
    <property type="entry name" value="THUMP"/>
    <property type="match status" value="1"/>
</dbReference>
<feature type="compositionally biased region" description="Basic and acidic residues" evidence="2">
    <location>
        <begin position="43"/>
        <end position="58"/>
    </location>
</feature>
<keyword evidence="6" id="KW-1185">Reference proteome</keyword>
<evidence type="ECO:0000313" key="5">
    <source>
        <dbReference type="EMBL" id="WVW85493.1"/>
    </source>
</evidence>